<dbReference type="AlphaFoldDB" id="A0A0E9R503"/>
<dbReference type="EMBL" id="GBXM01084368">
    <property type="protein sequence ID" value="JAH24209.1"/>
    <property type="molecule type" value="Transcribed_RNA"/>
</dbReference>
<name>A0A0E9R503_ANGAN</name>
<accession>A0A0E9R503</accession>
<protein>
    <submittedName>
        <fullName evidence="1">Uncharacterized protein</fullName>
    </submittedName>
</protein>
<reference evidence="1" key="2">
    <citation type="journal article" date="2015" name="Fish Shellfish Immunol.">
        <title>Early steps in the European eel (Anguilla anguilla)-Vibrio vulnificus interaction in the gills: Role of the RtxA13 toxin.</title>
        <authorList>
            <person name="Callol A."/>
            <person name="Pajuelo D."/>
            <person name="Ebbesson L."/>
            <person name="Teles M."/>
            <person name="MacKenzie S."/>
            <person name="Amaro C."/>
        </authorList>
    </citation>
    <scope>NUCLEOTIDE SEQUENCE</scope>
</reference>
<sequence>MGTRAVTEIVLLPENGVLLGHRIIYHLRFFCSPGAYVYMGYRPGAL</sequence>
<reference evidence="1" key="1">
    <citation type="submission" date="2014-11" db="EMBL/GenBank/DDBJ databases">
        <authorList>
            <person name="Amaro Gonzalez C."/>
        </authorList>
    </citation>
    <scope>NUCLEOTIDE SEQUENCE</scope>
</reference>
<organism evidence="1">
    <name type="scientific">Anguilla anguilla</name>
    <name type="common">European freshwater eel</name>
    <name type="synonym">Muraena anguilla</name>
    <dbReference type="NCBI Taxonomy" id="7936"/>
    <lineage>
        <taxon>Eukaryota</taxon>
        <taxon>Metazoa</taxon>
        <taxon>Chordata</taxon>
        <taxon>Craniata</taxon>
        <taxon>Vertebrata</taxon>
        <taxon>Euteleostomi</taxon>
        <taxon>Actinopterygii</taxon>
        <taxon>Neopterygii</taxon>
        <taxon>Teleostei</taxon>
        <taxon>Anguilliformes</taxon>
        <taxon>Anguillidae</taxon>
        <taxon>Anguilla</taxon>
    </lineage>
</organism>
<proteinExistence type="predicted"/>
<evidence type="ECO:0000313" key="1">
    <source>
        <dbReference type="EMBL" id="JAH24209.1"/>
    </source>
</evidence>